<organism evidence="6 7">
    <name type="scientific">Chytriomyces confervae</name>
    <dbReference type="NCBI Taxonomy" id="246404"/>
    <lineage>
        <taxon>Eukaryota</taxon>
        <taxon>Fungi</taxon>
        <taxon>Fungi incertae sedis</taxon>
        <taxon>Chytridiomycota</taxon>
        <taxon>Chytridiomycota incertae sedis</taxon>
        <taxon>Chytridiomycetes</taxon>
        <taxon>Chytridiales</taxon>
        <taxon>Chytriomycetaceae</taxon>
        <taxon>Chytriomyces</taxon>
    </lineage>
</organism>
<name>A0A507FNJ3_9FUNG</name>
<dbReference type="AlphaFoldDB" id="A0A507FNJ3"/>
<feature type="domain" description="Choline/carnitine acyltransferase" evidence="5">
    <location>
        <begin position="400"/>
        <end position="486"/>
    </location>
</feature>
<dbReference type="GO" id="GO:0004095">
    <property type="term" value="F:carnitine O-palmitoyltransferase activity"/>
    <property type="evidence" value="ECO:0007669"/>
    <property type="project" value="TreeGrafter"/>
</dbReference>
<evidence type="ECO:0000256" key="1">
    <source>
        <dbReference type="ARBA" id="ARBA00005232"/>
    </source>
</evidence>
<dbReference type="PANTHER" id="PTHR22589:SF31">
    <property type="entry name" value="CARNITINE O-PALMITOYLTRANSFERASE"/>
    <property type="match status" value="1"/>
</dbReference>
<feature type="active site" description="Proton acceptor" evidence="4">
    <location>
        <position position="319"/>
    </location>
</feature>
<dbReference type="SUPFAM" id="SSF52777">
    <property type="entry name" value="CoA-dependent acyltransferases"/>
    <property type="match status" value="2"/>
</dbReference>
<feature type="domain" description="Choline/carnitine acyltransferase" evidence="5">
    <location>
        <begin position="100"/>
        <end position="347"/>
    </location>
</feature>
<keyword evidence="7" id="KW-1185">Reference proteome</keyword>
<dbReference type="STRING" id="246404.A0A507FNJ3"/>
<proteinExistence type="inferred from homology"/>
<reference evidence="6 7" key="1">
    <citation type="journal article" date="2019" name="Sci. Rep.">
        <title>Comparative genomics of chytrid fungi reveal insights into the obligate biotrophic and pathogenic lifestyle of Synchytrium endobioticum.</title>
        <authorList>
            <person name="van de Vossenberg B.T.L.H."/>
            <person name="Warris S."/>
            <person name="Nguyen H.D.T."/>
            <person name="van Gent-Pelzer M.P.E."/>
            <person name="Joly D.L."/>
            <person name="van de Geest H.C."/>
            <person name="Bonants P.J.M."/>
            <person name="Smith D.S."/>
            <person name="Levesque C.A."/>
            <person name="van der Lee T.A.J."/>
        </authorList>
    </citation>
    <scope>NUCLEOTIDE SEQUENCE [LARGE SCALE GENOMIC DNA]</scope>
    <source>
        <strain evidence="6 7">CBS 675.73</strain>
    </source>
</reference>
<dbReference type="GO" id="GO:0009437">
    <property type="term" value="P:carnitine metabolic process"/>
    <property type="evidence" value="ECO:0007669"/>
    <property type="project" value="TreeGrafter"/>
</dbReference>
<dbReference type="Gene3D" id="3.30.559.70">
    <property type="entry name" value="Choline/Carnitine o-acyltransferase, domain 2"/>
    <property type="match status" value="1"/>
</dbReference>
<dbReference type="InterPro" id="IPR023213">
    <property type="entry name" value="CAT-like_dom_sf"/>
</dbReference>
<dbReference type="InterPro" id="IPR042231">
    <property type="entry name" value="Cho/carn_acyl_trans_2"/>
</dbReference>
<gene>
    <name evidence="6" type="ORF">CcCBS67573_g02144</name>
</gene>
<evidence type="ECO:0000313" key="6">
    <source>
        <dbReference type="EMBL" id="TPX76587.1"/>
    </source>
</evidence>
<evidence type="ECO:0000259" key="5">
    <source>
        <dbReference type="Pfam" id="PF00755"/>
    </source>
</evidence>
<evidence type="ECO:0000313" key="7">
    <source>
        <dbReference type="Proteomes" id="UP000320333"/>
    </source>
</evidence>
<dbReference type="Pfam" id="PF00755">
    <property type="entry name" value="Carn_acyltransf"/>
    <property type="match status" value="2"/>
</dbReference>
<evidence type="ECO:0000256" key="4">
    <source>
        <dbReference type="PIRSR" id="PIRSR600542-1"/>
    </source>
</evidence>
<keyword evidence="3" id="KW-0012">Acyltransferase</keyword>
<keyword evidence="2" id="KW-0808">Transferase</keyword>
<dbReference type="GO" id="GO:0006631">
    <property type="term" value="P:fatty acid metabolic process"/>
    <property type="evidence" value="ECO:0007669"/>
    <property type="project" value="TreeGrafter"/>
</dbReference>
<evidence type="ECO:0000256" key="2">
    <source>
        <dbReference type="ARBA" id="ARBA00022679"/>
    </source>
</evidence>
<dbReference type="GO" id="GO:0005739">
    <property type="term" value="C:mitochondrion"/>
    <property type="evidence" value="ECO:0007669"/>
    <property type="project" value="TreeGrafter"/>
</dbReference>
<dbReference type="InterPro" id="IPR000542">
    <property type="entry name" value="Carn_acyl_trans"/>
</dbReference>
<dbReference type="OrthoDB" id="240216at2759"/>
<sequence length="604" mass="66683">MKNCSLNKIVEMAPLRLPAQDTAQTLDEVRRMLLVLQPDCVTDAYDSALAQLRGQQLFDSCQPTNDEVNFASAGFEATLKRARTPASYCGCIVYALGLNNSTDTQSRVAASLIHAVARAFEAAAQNDSDPASSAKANVSIEEDSFARRNWIFRNSDTSFEQRQMDTVFATSRITGPYADSLSERHPNARHVIVWSRGYAFAVDVIGKSFHQLQQAVEDIEAASRALPMLPTSVAWMSSNLDRSDWHTLRAARLSDQTECFRTLEAGIVTIALEEYDAASDTTSWMEDLKMNQRSLNRYGDLTTGIVVYKNGQAGMFFDHIGVDGGIAYTVAESLSMEATALLSKFRETKAEAPKTLSAFKPIPFPNPLLSSDYPHSPPTMPVKLLHLKFQSLNPYPLRLHAFMSLTLQLALLKTFNSFQNHLVLEPTSMRHFQNGRVVTTYSQTRESHNLVRLLLDSFADNHSVGNGACDYKAIKQHVQLFLSARNAAIKLRKMGACVGSHFSLIRNAVSKISQTDENASFVNKVWTDALDGAGLCYLTGYDETFSGAVSAAMGSVFMGQQLSVMYVGYGSVIIAGSGRYREHFEELCSAFEWAHSTVAQVLSE</sequence>
<comment type="similarity">
    <text evidence="1">Belongs to the carnitine/choline acetyltransferase family.</text>
</comment>
<dbReference type="EMBL" id="QEAP01000042">
    <property type="protein sequence ID" value="TPX76587.1"/>
    <property type="molecule type" value="Genomic_DNA"/>
</dbReference>
<dbReference type="PANTHER" id="PTHR22589">
    <property type="entry name" value="CARNITINE O-ACYLTRANSFERASE"/>
    <property type="match status" value="1"/>
</dbReference>
<dbReference type="InterPro" id="IPR039551">
    <property type="entry name" value="Cho/carn_acyl_trans"/>
</dbReference>
<protein>
    <recommendedName>
        <fullName evidence="5">Choline/carnitine acyltransferase domain-containing protein</fullName>
    </recommendedName>
</protein>
<accession>A0A507FNJ3</accession>
<dbReference type="Gene3D" id="3.30.559.10">
    <property type="entry name" value="Chloramphenicol acetyltransferase-like domain"/>
    <property type="match status" value="1"/>
</dbReference>
<evidence type="ECO:0000256" key="3">
    <source>
        <dbReference type="ARBA" id="ARBA00023315"/>
    </source>
</evidence>
<dbReference type="Proteomes" id="UP000320333">
    <property type="component" value="Unassembled WGS sequence"/>
</dbReference>
<comment type="caution">
    <text evidence="6">The sequence shown here is derived from an EMBL/GenBank/DDBJ whole genome shotgun (WGS) entry which is preliminary data.</text>
</comment>